<dbReference type="RefSeq" id="WP_379951853.1">
    <property type="nucleotide sequence ID" value="NZ_JBHMAF010000196.1"/>
</dbReference>
<accession>A0ABV5WNT2</accession>
<dbReference type="Pfam" id="PF08863">
    <property type="entry name" value="YolD"/>
    <property type="match status" value="1"/>
</dbReference>
<evidence type="ECO:0000313" key="1">
    <source>
        <dbReference type="EMBL" id="MFB9761721.1"/>
    </source>
</evidence>
<reference evidence="1 2" key="1">
    <citation type="submission" date="2024-09" db="EMBL/GenBank/DDBJ databases">
        <authorList>
            <person name="Sun Q."/>
            <person name="Mori K."/>
        </authorList>
    </citation>
    <scope>NUCLEOTIDE SEQUENCE [LARGE SCALE GENOMIC DNA]</scope>
    <source>
        <strain evidence="1 2">JCM 11201</strain>
    </source>
</reference>
<dbReference type="PANTHER" id="PTHR40051">
    <property type="entry name" value="IG HYPOTHETICAL 15966"/>
    <property type="match status" value="1"/>
</dbReference>
<name>A0ABV5WNT2_9BACI</name>
<gene>
    <name evidence="1" type="ORF">ACFFMS_26165</name>
</gene>
<sequence length="104" mass="12342">MKEWRPTTFISEQMAMLDGLPLTQTKVNQPQMDDQALEQFDAMVDDALENNNLLYVDFWRNGYIAHVSGHVHYYDTQRNQLRIVDIKRKVRYINVKDIVHISMD</sequence>
<keyword evidence="2" id="KW-1185">Reference proteome</keyword>
<dbReference type="EMBL" id="JBHMAF010000196">
    <property type="protein sequence ID" value="MFB9761721.1"/>
    <property type="molecule type" value="Genomic_DNA"/>
</dbReference>
<organism evidence="1 2">
    <name type="scientific">Ectobacillus funiculus</name>
    <dbReference type="NCBI Taxonomy" id="137993"/>
    <lineage>
        <taxon>Bacteria</taxon>
        <taxon>Bacillati</taxon>
        <taxon>Bacillota</taxon>
        <taxon>Bacilli</taxon>
        <taxon>Bacillales</taxon>
        <taxon>Bacillaceae</taxon>
        <taxon>Ectobacillus</taxon>
    </lineage>
</organism>
<dbReference type="InterPro" id="IPR014962">
    <property type="entry name" value="YolD"/>
</dbReference>
<protein>
    <submittedName>
        <fullName evidence="1">YolD-like family protein</fullName>
    </submittedName>
</protein>
<dbReference type="Proteomes" id="UP001589609">
    <property type="component" value="Unassembled WGS sequence"/>
</dbReference>
<proteinExistence type="predicted"/>
<comment type="caution">
    <text evidence="1">The sequence shown here is derived from an EMBL/GenBank/DDBJ whole genome shotgun (WGS) entry which is preliminary data.</text>
</comment>
<evidence type="ECO:0000313" key="2">
    <source>
        <dbReference type="Proteomes" id="UP001589609"/>
    </source>
</evidence>
<dbReference type="PANTHER" id="PTHR40051:SF1">
    <property type="entry name" value="YOLD-LIKE FAMILY PROTEIN"/>
    <property type="match status" value="1"/>
</dbReference>